<name>Q4CLV9_TRYCC</name>
<dbReference type="EMBL" id="AAHK01003885">
    <property type="protein sequence ID" value="EAN81261.1"/>
    <property type="molecule type" value="Genomic_DNA"/>
</dbReference>
<evidence type="ECO:0000256" key="1">
    <source>
        <dbReference type="SAM" id="MobiDB-lite"/>
    </source>
</evidence>
<dbReference type="Proteomes" id="UP000002296">
    <property type="component" value="Unassembled WGS sequence"/>
</dbReference>
<dbReference type="PaxDb" id="353153-Q4CLV9"/>
<evidence type="ECO:0000313" key="2">
    <source>
        <dbReference type="EMBL" id="EAN81261.1"/>
    </source>
</evidence>
<organism evidence="2 3">
    <name type="scientific">Trypanosoma cruzi (strain CL Brener)</name>
    <dbReference type="NCBI Taxonomy" id="353153"/>
    <lineage>
        <taxon>Eukaryota</taxon>
        <taxon>Discoba</taxon>
        <taxon>Euglenozoa</taxon>
        <taxon>Kinetoplastea</taxon>
        <taxon>Metakinetoplastina</taxon>
        <taxon>Trypanosomatida</taxon>
        <taxon>Trypanosomatidae</taxon>
        <taxon>Trypanosoma</taxon>
        <taxon>Schizotrypanum</taxon>
    </lineage>
</organism>
<evidence type="ECO:0000313" key="3">
    <source>
        <dbReference type="Proteomes" id="UP000002296"/>
    </source>
</evidence>
<accession>Q4CLV9</accession>
<dbReference type="InParanoid" id="Q4CLV9"/>
<protein>
    <submittedName>
        <fullName evidence="2">Mucin TcMUC, putative</fullName>
    </submittedName>
</protein>
<dbReference type="KEGG" id="tcr:503649.20"/>
<feature type="region of interest" description="Disordered" evidence="1">
    <location>
        <begin position="20"/>
        <end position="50"/>
    </location>
</feature>
<dbReference type="RefSeq" id="XP_802707.1">
    <property type="nucleotide sequence ID" value="XM_797614.1"/>
</dbReference>
<comment type="caution">
    <text evidence="2">The sequence shown here is derived from an EMBL/GenBank/DDBJ whole genome shotgun (WGS) entry which is preliminary data.</text>
</comment>
<dbReference type="GeneID" id="3532105"/>
<feature type="compositionally biased region" description="Polar residues" evidence="1">
    <location>
        <begin position="41"/>
        <end position="50"/>
    </location>
</feature>
<keyword evidence="3" id="KW-1185">Reference proteome</keyword>
<sequence length="99" mass="11204">HKINRRRNIHKVLRIIRHRHHVRKKKSAKYGGANHDDHPRTITSSRSRRQPQQLCVGVCPAAARRIRAGVRRCGLKGSVGCACQHSATGTCVRLLWSDV</sequence>
<dbReference type="AlphaFoldDB" id="Q4CLV9"/>
<reference evidence="2 3" key="1">
    <citation type="journal article" date="2005" name="Science">
        <title>The genome sequence of Trypanosoma cruzi, etiologic agent of Chagas disease.</title>
        <authorList>
            <person name="El-Sayed N.M."/>
            <person name="Myler P.J."/>
            <person name="Bartholomeu D.C."/>
            <person name="Nilsson D."/>
            <person name="Aggarwal G."/>
            <person name="Tran A.N."/>
            <person name="Ghedin E."/>
            <person name="Worthey E.A."/>
            <person name="Delcher A.L."/>
            <person name="Blandin G."/>
            <person name="Westenberger S.J."/>
            <person name="Caler E."/>
            <person name="Cerqueira G.C."/>
            <person name="Branche C."/>
            <person name="Haas B."/>
            <person name="Anupama A."/>
            <person name="Arner E."/>
            <person name="Aslund L."/>
            <person name="Attipoe P."/>
            <person name="Bontempi E."/>
            <person name="Bringaud F."/>
            <person name="Burton P."/>
            <person name="Cadag E."/>
            <person name="Campbell D.A."/>
            <person name="Carrington M."/>
            <person name="Crabtree J."/>
            <person name="Darban H."/>
            <person name="da Silveira J.F."/>
            <person name="de Jong P."/>
            <person name="Edwards K."/>
            <person name="Englund P.T."/>
            <person name="Fazelina G."/>
            <person name="Feldblyum T."/>
            <person name="Ferella M."/>
            <person name="Frasch A.C."/>
            <person name="Gull K."/>
            <person name="Horn D."/>
            <person name="Hou L."/>
            <person name="Huang Y."/>
            <person name="Kindlund E."/>
            <person name="Klingbeil M."/>
            <person name="Kluge S."/>
            <person name="Koo H."/>
            <person name="Lacerda D."/>
            <person name="Levin M.J."/>
            <person name="Lorenzi H."/>
            <person name="Louie T."/>
            <person name="Machado C.R."/>
            <person name="McCulloch R."/>
            <person name="McKenna A."/>
            <person name="Mizuno Y."/>
            <person name="Mottram J.C."/>
            <person name="Nelson S."/>
            <person name="Ochaya S."/>
            <person name="Osoegawa K."/>
            <person name="Pai G."/>
            <person name="Parsons M."/>
            <person name="Pentony M."/>
            <person name="Pettersson U."/>
            <person name="Pop M."/>
            <person name="Ramirez J.L."/>
            <person name="Rinta J."/>
            <person name="Robertson L."/>
            <person name="Salzberg S.L."/>
            <person name="Sanchez D.O."/>
            <person name="Seyler A."/>
            <person name="Sharma R."/>
            <person name="Shetty J."/>
            <person name="Simpson A.J."/>
            <person name="Sisk E."/>
            <person name="Tammi M.T."/>
            <person name="Tarleton R."/>
            <person name="Teixeira S."/>
            <person name="Van Aken S."/>
            <person name="Vogt C."/>
            <person name="Ward P.N."/>
            <person name="Wickstead B."/>
            <person name="Wortman J."/>
            <person name="White O."/>
            <person name="Fraser C.M."/>
            <person name="Stuart K.D."/>
            <person name="Andersson B."/>
        </authorList>
    </citation>
    <scope>NUCLEOTIDE SEQUENCE [LARGE SCALE GENOMIC DNA]</scope>
    <source>
        <strain evidence="2 3">CL Brener</strain>
    </source>
</reference>
<feature type="non-terminal residue" evidence="2">
    <location>
        <position position="1"/>
    </location>
</feature>
<proteinExistence type="predicted"/>
<gene>
    <name evidence="2" type="ORF">Tc00.1047053503649.20</name>
</gene>